<dbReference type="PANTHER" id="PTHR13383">
    <property type="entry name" value="RIBONUCLEASE H2 SUBUNIT B"/>
    <property type="match status" value="1"/>
</dbReference>
<evidence type="ECO:0000313" key="4">
    <source>
        <dbReference type="Proteomes" id="UP000001542"/>
    </source>
</evidence>
<keyword evidence="4" id="KW-1185">Reference proteome</keyword>
<dbReference type="PANTHER" id="PTHR13383:SF11">
    <property type="entry name" value="RIBONUCLEASE H2 SUBUNIT B"/>
    <property type="match status" value="1"/>
</dbReference>
<dbReference type="Pfam" id="PF17745">
    <property type="entry name" value="Ydr279_N"/>
    <property type="match status" value="1"/>
</dbReference>
<dbReference type="EMBL" id="DS114185">
    <property type="protein sequence ID" value="EAX89600.1"/>
    <property type="molecule type" value="Genomic_DNA"/>
</dbReference>
<evidence type="ECO:0000259" key="2">
    <source>
        <dbReference type="Pfam" id="PF17745"/>
    </source>
</evidence>
<dbReference type="KEGG" id="tva:4747278"/>
<dbReference type="FunFam" id="1.10.20.120:FF:000007">
    <property type="entry name" value="Uncharacterized protein"/>
    <property type="match status" value="1"/>
</dbReference>
<dbReference type="InterPro" id="IPR040456">
    <property type="entry name" value="RNase_H2_suB"/>
</dbReference>
<evidence type="ECO:0000313" key="3">
    <source>
        <dbReference type="EMBL" id="EAX89600.1"/>
    </source>
</evidence>
<proteinExistence type="predicted"/>
<dbReference type="InterPro" id="IPR041195">
    <property type="entry name" value="Rnh202_N"/>
</dbReference>
<gene>
    <name evidence="3" type="ORF">TVAG_361430</name>
</gene>
<feature type="domain" description="Rnh202 triple barrel" evidence="2">
    <location>
        <begin position="8"/>
        <end position="68"/>
    </location>
</feature>
<dbReference type="OMA" id="ICTELPF"/>
<name>A2FZR0_TRIV3</name>
<dbReference type="VEuPathDB" id="TrichDB:TVAGG3_0745010"/>
<dbReference type="GO" id="GO:0032299">
    <property type="term" value="C:ribonuclease H2 complex"/>
    <property type="evidence" value="ECO:0000318"/>
    <property type="project" value="GO_Central"/>
</dbReference>
<dbReference type="RefSeq" id="XP_001302530.1">
    <property type="nucleotide sequence ID" value="XM_001302529.1"/>
</dbReference>
<dbReference type="VEuPathDB" id="TrichDB:TVAG_361430"/>
<protein>
    <recommendedName>
        <fullName evidence="2">Rnh202 triple barrel domain-containing protein</fullName>
    </recommendedName>
</protein>
<dbReference type="Gene3D" id="1.10.20.120">
    <property type="match status" value="1"/>
</dbReference>
<accession>A2FZR0</accession>
<reference evidence="3" key="2">
    <citation type="journal article" date="2007" name="Science">
        <title>Draft genome sequence of the sexually transmitted pathogen Trichomonas vaginalis.</title>
        <authorList>
            <person name="Carlton J.M."/>
            <person name="Hirt R.P."/>
            <person name="Silva J.C."/>
            <person name="Delcher A.L."/>
            <person name="Schatz M."/>
            <person name="Zhao Q."/>
            <person name="Wortman J.R."/>
            <person name="Bidwell S.L."/>
            <person name="Alsmark U.C.M."/>
            <person name="Besteiro S."/>
            <person name="Sicheritz-Ponten T."/>
            <person name="Noel C.J."/>
            <person name="Dacks J.B."/>
            <person name="Foster P.G."/>
            <person name="Simillion C."/>
            <person name="Van de Peer Y."/>
            <person name="Miranda-Saavedra D."/>
            <person name="Barton G.J."/>
            <person name="Westrop G.D."/>
            <person name="Mueller S."/>
            <person name="Dessi D."/>
            <person name="Fiori P.L."/>
            <person name="Ren Q."/>
            <person name="Paulsen I."/>
            <person name="Zhang H."/>
            <person name="Bastida-Corcuera F.D."/>
            <person name="Simoes-Barbosa A."/>
            <person name="Brown M.T."/>
            <person name="Hayes R.D."/>
            <person name="Mukherjee M."/>
            <person name="Okumura C.Y."/>
            <person name="Schneider R."/>
            <person name="Smith A.J."/>
            <person name="Vanacova S."/>
            <person name="Villalvazo M."/>
            <person name="Haas B.J."/>
            <person name="Pertea M."/>
            <person name="Feldblyum T.V."/>
            <person name="Utterback T.R."/>
            <person name="Shu C.L."/>
            <person name="Osoegawa K."/>
            <person name="de Jong P.J."/>
            <person name="Hrdy I."/>
            <person name="Horvathova L."/>
            <person name="Zubacova Z."/>
            <person name="Dolezal P."/>
            <person name="Malik S.B."/>
            <person name="Logsdon J.M. Jr."/>
            <person name="Henze K."/>
            <person name="Gupta A."/>
            <person name="Wang C.C."/>
            <person name="Dunne R.L."/>
            <person name="Upcroft J.A."/>
            <person name="Upcroft P."/>
            <person name="White O."/>
            <person name="Salzberg S.L."/>
            <person name="Tang P."/>
            <person name="Chiu C.-H."/>
            <person name="Lee Y.-S."/>
            <person name="Embley T.M."/>
            <person name="Coombs G.H."/>
            <person name="Mottram J.C."/>
            <person name="Tachezy J."/>
            <person name="Fraser-Liggett C.M."/>
            <person name="Johnson P.J."/>
        </authorList>
    </citation>
    <scope>NUCLEOTIDE SEQUENCE [LARGE SCALE GENOMIC DNA]</scope>
    <source>
        <strain evidence="3">G3</strain>
    </source>
</reference>
<organism evidence="3 4">
    <name type="scientific">Trichomonas vaginalis (strain ATCC PRA-98 / G3)</name>
    <dbReference type="NCBI Taxonomy" id="412133"/>
    <lineage>
        <taxon>Eukaryota</taxon>
        <taxon>Metamonada</taxon>
        <taxon>Parabasalia</taxon>
        <taxon>Trichomonadida</taxon>
        <taxon>Trichomonadidae</taxon>
        <taxon>Trichomonas</taxon>
    </lineage>
</organism>
<dbReference type="SMR" id="A2FZR0"/>
<sequence>MNKLAFFPSEFGNDATLITLPHPRNGQSNDFILKDGKLFEIQLVDREYCSFFMDNYAVADGSALFAYQVHPVFLVLPYMFKQKSEYTPKKDFFFNSPFKQIEDLVFPYFGQICTELPFDDTFAYALDQKKMLKWLVGRCEKIMPILRKKNSLPDNQLIEIAWGVVRHYLPQDITQLLKEELQKAYEGSFPVKKLEDVLTPNLPQSEAVDDVKKKTPPKSKKADLKSRPKGVADIASFFKK</sequence>
<dbReference type="GO" id="GO:0005654">
    <property type="term" value="C:nucleoplasm"/>
    <property type="evidence" value="ECO:0000318"/>
    <property type="project" value="GO_Central"/>
</dbReference>
<reference evidence="3" key="1">
    <citation type="submission" date="2006-10" db="EMBL/GenBank/DDBJ databases">
        <authorList>
            <person name="Amadeo P."/>
            <person name="Zhao Q."/>
            <person name="Wortman J."/>
            <person name="Fraser-Liggett C."/>
            <person name="Carlton J."/>
        </authorList>
    </citation>
    <scope>NUCLEOTIDE SEQUENCE</scope>
    <source>
        <strain evidence="3">G3</strain>
    </source>
</reference>
<dbReference type="AlphaFoldDB" id="A2FZR0"/>
<dbReference type="GO" id="GO:0006401">
    <property type="term" value="P:RNA catabolic process"/>
    <property type="evidence" value="ECO:0000318"/>
    <property type="project" value="GO_Central"/>
</dbReference>
<evidence type="ECO:0000256" key="1">
    <source>
        <dbReference type="SAM" id="MobiDB-lite"/>
    </source>
</evidence>
<dbReference type="STRING" id="5722.A2FZR0"/>
<dbReference type="Gene3D" id="2.20.25.530">
    <property type="match status" value="1"/>
</dbReference>
<dbReference type="InParanoid" id="A2FZR0"/>
<dbReference type="Proteomes" id="UP000001542">
    <property type="component" value="Unassembled WGS sequence"/>
</dbReference>
<feature type="region of interest" description="Disordered" evidence="1">
    <location>
        <begin position="205"/>
        <end position="229"/>
    </location>
</feature>
<dbReference type="OrthoDB" id="29098at2759"/>